<dbReference type="InterPro" id="IPR006059">
    <property type="entry name" value="SBP"/>
</dbReference>
<dbReference type="RefSeq" id="WP_227179672.1">
    <property type="nucleotide sequence ID" value="NZ_JAJBZT010000003.1"/>
</dbReference>
<evidence type="ECO:0000313" key="3">
    <source>
        <dbReference type="EMBL" id="MCB6183163.1"/>
    </source>
</evidence>
<evidence type="ECO:0000256" key="1">
    <source>
        <dbReference type="ARBA" id="ARBA00022729"/>
    </source>
</evidence>
<reference evidence="3" key="1">
    <citation type="submission" date="2021-10" db="EMBL/GenBank/DDBJ databases">
        <title>The complete genome sequence of Leeia sp. TBRC 13508.</title>
        <authorList>
            <person name="Charoenyingcharoen P."/>
            <person name="Yukphan P."/>
        </authorList>
    </citation>
    <scope>NUCLEOTIDE SEQUENCE</scope>
    <source>
        <strain evidence="3">TBRC 13508</strain>
    </source>
</reference>
<dbReference type="EMBL" id="JAJBZT010000003">
    <property type="protein sequence ID" value="MCB6183163.1"/>
    <property type="molecule type" value="Genomic_DNA"/>
</dbReference>
<proteinExistence type="predicted"/>
<dbReference type="PANTHER" id="PTHR30006:SF25">
    <property type="entry name" value="PHOSPHOGLYCERATE TRANSPORT REGULATORY PROTEIN PGTC"/>
    <property type="match status" value="1"/>
</dbReference>
<evidence type="ECO:0000256" key="2">
    <source>
        <dbReference type="SAM" id="SignalP"/>
    </source>
</evidence>
<protein>
    <submittedName>
        <fullName evidence="3">ABC transporter substrate-binding protein</fullName>
    </submittedName>
</protein>
<keyword evidence="4" id="KW-1185">Reference proteome</keyword>
<dbReference type="SUPFAM" id="SSF53850">
    <property type="entry name" value="Periplasmic binding protein-like II"/>
    <property type="match status" value="1"/>
</dbReference>
<dbReference type="Proteomes" id="UP001165395">
    <property type="component" value="Unassembled WGS sequence"/>
</dbReference>
<comment type="caution">
    <text evidence="3">The sequence shown here is derived from an EMBL/GenBank/DDBJ whole genome shotgun (WGS) entry which is preliminary data.</text>
</comment>
<accession>A0ABS8D591</accession>
<name>A0ABS8D591_9NEIS</name>
<gene>
    <name evidence="3" type="ORF">LIN78_06365</name>
</gene>
<dbReference type="PANTHER" id="PTHR30006">
    <property type="entry name" value="THIAMINE-BINDING PERIPLASMIC PROTEIN-RELATED"/>
    <property type="match status" value="1"/>
</dbReference>
<feature type="chain" id="PRO_5045762830" evidence="2">
    <location>
        <begin position="23"/>
        <end position="363"/>
    </location>
</feature>
<evidence type="ECO:0000313" key="4">
    <source>
        <dbReference type="Proteomes" id="UP001165395"/>
    </source>
</evidence>
<sequence length="363" mass="39888">MNQKRRLLLAVLATLPLTSAFAAAPAGYPSNYQAVIDGAMKEGKLVVYSTTDTALMQPLLQDFQKAYPGIKLEYNDVNSTELYNRYISETAAGGSSADVLWSSAMDLQVKLVNDGYAMKYTSPEVKNIPDWAHWRDEVFGTTYEPISIVYNKRLVPTAEVPKTHADLVNLLNKNTAKYKGKVTTYDIEKSGTGFLFITQDAKVNPGFWNLAKAFGTVDVKLQSSTGGMMERISSGENLIGYNILGSYAITRAKKDPNIGFVMPTDYSLVISRLMFISKTAKSPNAAKLWTDYVLSRRGQSILATSADLYSVRKDIPGEASGDYLGRVLGGALKPVAVGPGLLTYLDQAKRLDFIKQWKKALGR</sequence>
<feature type="signal peptide" evidence="2">
    <location>
        <begin position="1"/>
        <end position="22"/>
    </location>
</feature>
<organism evidence="3 4">
    <name type="scientific">Leeia speluncae</name>
    <dbReference type="NCBI Taxonomy" id="2884804"/>
    <lineage>
        <taxon>Bacteria</taxon>
        <taxon>Pseudomonadati</taxon>
        <taxon>Pseudomonadota</taxon>
        <taxon>Betaproteobacteria</taxon>
        <taxon>Neisseriales</taxon>
        <taxon>Leeiaceae</taxon>
        <taxon>Leeia</taxon>
    </lineage>
</organism>
<dbReference type="Pfam" id="PF01547">
    <property type="entry name" value="SBP_bac_1"/>
    <property type="match status" value="1"/>
</dbReference>
<keyword evidence="1 2" id="KW-0732">Signal</keyword>
<dbReference type="Gene3D" id="3.40.190.10">
    <property type="entry name" value="Periplasmic binding protein-like II"/>
    <property type="match status" value="2"/>
</dbReference>